<dbReference type="Proteomes" id="UP001178507">
    <property type="component" value="Unassembled WGS sequence"/>
</dbReference>
<dbReference type="InterPro" id="IPR056349">
    <property type="entry name" value="Microp_apicomplexa_10"/>
</dbReference>
<organism evidence="1 2">
    <name type="scientific">Effrenium voratum</name>
    <dbReference type="NCBI Taxonomy" id="2562239"/>
    <lineage>
        <taxon>Eukaryota</taxon>
        <taxon>Sar</taxon>
        <taxon>Alveolata</taxon>
        <taxon>Dinophyceae</taxon>
        <taxon>Suessiales</taxon>
        <taxon>Symbiodiniaceae</taxon>
        <taxon>Effrenium</taxon>
    </lineage>
</organism>
<comment type="caution">
    <text evidence="1">The sequence shown here is derived from an EMBL/GenBank/DDBJ whole genome shotgun (WGS) entry which is preliminary data.</text>
</comment>
<dbReference type="AlphaFoldDB" id="A0AA36MQE9"/>
<accession>A0AA36MQE9</accession>
<dbReference type="Pfam" id="PF23519">
    <property type="entry name" value="Microp_apicomplexa_10"/>
    <property type="match status" value="1"/>
</dbReference>
<dbReference type="EMBL" id="CAUJNA010000373">
    <property type="protein sequence ID" value="CAJ1376228.1"/>
    <property type="molecule type" value="Genomic_DNA"/>
</dbReference>
<keyword evidence="2" id="KW-1185">Reference proteome</keyword>
<gene>
    <name evidence="1" type="ORF">EVOR1521_LOCUS5341</name>
</gene>
<sequence length="155" mass="17915">MLRPWAHLRRLKGVRGESASAWQVKEEKRRVKEADLRGGTFEERGFEAARDKRRAVAYWPPQGEGFELPGGRKQVRVLAAKSDVDGYLEAQLVFQTRGGHLLMNLTLEELEELEKLAPRVSEYFDLWEEKAVEKAEEQGERDLRRRLAARKVAVE</sequence>
<protein>
    <submittedName>
        <fullName evidence="1">Uncharacterized protein</fullName>
    </submittedName>
</protein>
<evidence type="ECO:0000313" key="1">
    <source>
        <dbReference type="EMBL" id="CAJ1376228.1"/>
    </source>
</evidence>
<proteinExistence type="predicted"/>
<evidence type="ECO:0000313" key="2">
    <source>
        <dbReference type="Proteomes" id="UP001178507"/>
    </source>
</evidence>
<name>A0AA36MQE9_9DINO</name>
<reference evidence="1" key="1">
    <citation type="submission" date="2023-08" db="EMBL/GenBank/DDBJ databases">
        <authorList>
            <person name="Chen Y."/>
            <person name="Shah S."/>
            <person name="Dougan E. K."/>
            <person name="Thang M."/>
            <person name="Chan C."/>
        </authorList>
    </citation>
    <scope>NUCLEOTIDE SEQUENCE</scope>
</reference>